<protein>
    <recommendedName>
        <fullName evidence="5">Hemolysin XhlA</fullName>
    </recommendedName>
</protein>
<feature type="region of interest" description="Disordered" evidence="1">
    <location>
        <begin position="17"/>
        <end position="48"/>
    </location>
</feature>
<evidence type="ECO:0008006" key="5">
    <source>
        <dbReference type="Google" id="ProtNLM"/>
    </source>
</evidence>
<organism evidence="3 4">
    <name type="scientific">Pseudomonas asplenii</name>
    <dbReference type="NCBI Taxonomy" id="53407"/>
    <lineage>
        <taxon>Bacteria</taxon>
        <taxon>Pseudomonadati</taxon>
        <taxon>Pseudomonadota</taxon>
        <taxon>Gammaproteobacteria</taxon>
        <taxon>Pseudomonadales</taxon>
        <taxon>Pseudomonadaceae</taxon>
        <taxon>Pseudomonas</taxon>
    </lineage>
</organism>
<dbReference type="PATRIC" id="fig|50340.43.peg.1945"/>
<comment type="caution">
    <text evidence="3">The sequence shown here is derived from an EMBL/GenBank/DDBJ whole genome shotgun (WGS) entry which is preliminary data.</text>
</comment>
<keyword evidence="4" id="KW-1185">Reference proteome</keyword>
<dbReference type="RefSeq" id="WP_241494419.1">
    <property type="nucleotide sequence ID" value="NZ_JSYZ01000018.1"/>
</dbReference>
<evidence type="ECO:0000256" key="2">
    <source>
        <dbReference type="SAM" id="Phobius"/>
    </source>
</evidence>
<feature type="transmembrane region" description="Helical" evidence="2">
    <location>
        <begin position="79"/>
        <end position="97"/>
    </location>
</feature>
<keyword evidence="2" id="KW-0472">Membrane</keyword>
<evidence type="ECO:0000256" key="1">
    <source>
        <dbReference type="SAM" id="MobiDB-lite"/>
    </source>
</evidence>
<gene>
    <name evidence="3" type="ORF">PF66_04646</name>
</gene>
<keyword evidence="2" id="KW-1133">Transmembrane helix</keyword>
<dbReference type="AlphaFoldDB" id="A0A0N0E2J4"/>
<name>A0A0N0E2J4_9PSED</name>
<dbReference type="STRING" id="50340.PF66_04646"/>
<dbReference type="EMBL" id="JSYZ01000018">
    <property type="protein sequence ID" value="KPA88966.1"/>
    <property type="molecule type" value="Genomic_DNA"/>
</dbReference>
<evidence type="ECO:0000313" key="4">
    <source>
        <dbReference type="Proteomes" id="UP000037931"/>
    </source>
</evidence>
<sequence length="110" mass="12263">MEVELKRYVTPHLQPAYRWPDNHDPVQPSAGPDSLAKQNAASGGSTMEPRITELETRFEYIHRDLGEVRSDVKSIRARLAYMAGGATLLGTLVAWVANTRLDQIMLLLTS</sequence>
<dbReference type="Proteomes" id="UP000037931">
    <property type="component" value="Unassembled WGS sequence"/>
</dbReference>
<reference evidence="3 4" key="1">
    <citation type="journal article" date="2015" name="PLoS ONE">
        <title>Rice-Infecting Pseudomonas Genomes Are Highly Accessorized and Harbor Multiple Putative Virulence Mechanisms to Cause Sheath Brown Rot.</title>
        <authorList>
            <person name="Quibod I.L."/>
            <person name="Grande G."/>
            <person name="Oreiro E.G."/>
            <person name="Borja F.N."/>
            <person name="Dossa G.S."/>
            <person name="Mauleon R."/>
            <person name="Cruz C.V."/>
            <person name="Oliva R."/>
        </authorList>
    </citation>
    <scope>NUCLEOTIDE SEQUENCE [LARGE SCALE GENOMIC DNA]</scope>
    <source>
        <strain evidence="3 4">IRRI 6609</strain>
    </source>
</reference>
<feature type="compositionally biased region" description="Polar residues" evidence="1">
    <location>
        <begin position="36"/>
        <end position="45"/>
    </location>
</feature>
<proteinExistence type="predicted"/>
<accession>A0A0N0E2J4</accession>
<evidence type="ECO:0000313" key="3">
    <source>
        <dbReference type="EMBL" id="KPA88966.1"/>
    </source>
</evidence>
<keyword evidence="2" id="KW-0812">Transmembrane</keyword>